<feature type="compositionally biased region" description="Acidic residues" evidence="1">
    <location>
        <begin position="602"/>
        <end position="613"/>
    </location>
</feature>
<dbReference type="AlphaFoldDB" id="A0A0C3C638"/>
<dbReference type="EMBL" id="KN831774">
    <property type="protein sequence ID" value="KIM44340.1"/>
    <property type="molecule type" value="Genomic_DNA"/>
</dbReference>
<sequence length="638" mass="72533">MGELEQSESRLLSLAPELIQAISDELTIDTAKDLRLTCKQFGEFLHPRIFRDLTINFTQATYENDLFKVRLLAATDFHATSTETRTLKITSLSPAYDPGYSGPGWTSSDDGWIKGPEREDPPEVKVAEEELKGYLFKAIASLRSLESVELTPGRKDGEWAHKDAMNALETLPNLRVLSIYDADLFKFPLPLHNLSSIEEISASGISVQYTPRILDNIAKLVARSPKITSISMTSSSYWSSGDECPSLHDIFKHYPQSFPPLRLRRLLLMSYRIKLDDLTLPHLRHLTSLDLRNIEEPYNRRRRRPWEGPSGLNHAEEIQRSTLDDIWKMMKISGIYLQELALDVVVPSFLEYLASYSGLKKLCIVAGGFNSGYSSDSMARQFFSTPFINHVQSLEDLTIRAPYEGSWCFGRWNQAIVSSCKNLKKLEMAIVSARLHEFERNVIGLIDTVSKSMPQLDSLIISTATPESDRGAWCGNGAMEHSAYTARRIILSVNKYRSLPTCRRLPHLTVEDDPPRTFIPIGPDEDGRLHYTNTNPPSHNKHYPSQDDDYSSQDDNHSSQDDNYSSQNDNHSSQDNNHSSQDDDHSYLDDEHSSLDDYYSSLDDDYSSLDDDYPIIPPYPTIPPWDDDPSSLYHRPFY</sequence>
<evidence type="ECO:0008006" key="4">
    <source>
        <dbReference type="Google" id="ProtNLM"/>
    </source>
</evidence>
<reference evidence="3" key="2">
    <citation type="submission" date="2015-01" db="EMBL/GenBank/DDBJ databases">
        <title>Evolutionary Origins and Diversification of the Mycorrhizal Mutualists.</title>
        <authorList>
            <consortium name="DOE Joint Genome Institute"/>
            <consortium name="Mycorrhizal Genomics Consortium"/>
            <person name="Kohler A."/>
            <person name="Kuo A."/>
            <person name="Nagy L.G."/>
            <person name="Floudas D."/>
            <person name="Copeland A."/>
            <person name="Barry K.W."/>
            <person name="Cichocki N."/>
            <person name="Veneault-Fourrey C."/>
            <person name="LaButti K."/>
            <person name="Lindquist E.A."/>
            <person name="Lipzen A."/>
            <person name="Lundell T."/>
            <person name="Morin E."/>
            <person name="Murat C."/>
            <person name="Riley R."/>
            <person name="Ohm R."/>
            <person name="Sun H."/>
            <person name="Tunlid A."/>
            <person name="Henrissat B."/>
            <person name="Grigoriev I.V."/>
            <person name="Hibbett D.S."/>
            <person name="Martin F."/>
        </authorList>
    </citation>
    <scope>NUCLEOTIDE SEQUENCE [LARGE SCALE GENOMIC DNA]</scope>
    <source>
        <strain evidence="3">h7</strain>
    </source>
</reference>
<feature type="region of interest" description="Disordered" evidence="1">
    <location>
        <begin position="507"/>
        <end position="638"/>
    </location>
</feature>
<protein>
    <recommendedName>
        <fullName evidence="4">F-box domain-containing protein</fullName>
    </recommendedName>
</protein>
<evidence type="ECO:0000313" key="3">
    <source>
        <dbReference type="Proteomes" id="UP000053424"/>
    </source>
</evidence>
<dbReference type="HOGENOM" id="CLU_024210_0_0_1"/>
<dbReference type="SUPFAM" id="SSF52047">
    <property type="entry name" value="RNI-like"/>
    <property type="match status" value="1"/>
</dbReference>
<organism evidence="2 3">
    <name type="scientific">Hebeloma cylindrosporum</name>
    <dbReference type="NCBI Taxonomy" id="76867"/>
    <lineage>
        <taxon>Eukaryota</taxon>
        <taxon>Fungi</taxon>
        <taxon>Dikarya</taxon>
        <taxon>Basidiomycota</taxon>
        <taxon>Agaricomycotina</taxon>
        <taxon>Agaricomycetes</taxon>
        <taxon>Agaricomycetidae</taxon>
        <taxon>Agaricales</taxon>
        <taxon>Agaricineae</taxon>
        <taxon>Hymenogastraceae</taxon>
        <taxon>Hebeloma</taxon>
    </lineage>
</organism>
<dbReference type="OrthoDB" id="3541472at2759"/>
<reference evidence="2 3" key="1">
    <citation type="submission" date="2014-04" db="EMBL/GenBank/DDBJ databases">
        <authorList>
            <consortium name="DOE Joint Genome Institute"/>
            <person name="Kuo A."/>
            <person name="Gay G."/>
            <person name="Dore J."/>
            <person name="Kohler A."/>
            <person name="Nagy L.G."/>
            <person name="Floudas D."/>
            <person name="Copeland A."/>
            <person name="Barry K.W."/>
            <person name="Cichocki N."/>
            <person name="Veneault-Fourrey C."/>
            <person name="LaButti K."/>
            <person name="Lindquist E.A."/>
            <person name="Lipzen A."/>
            <person name="Lundell T."/>
            <person name="Morin E."/>
            <person name="Murat C."/>
            <person name="Sun H."/>
            <person name="Tunlid A."/>
            <person name="Henrissat B."/>
            <person name="Grigoriev I.V."/>
            <person name="Hibbett D.S."/>
            <person name="Martin F."/>
            <person name="Nordberg H.P."/>
            <person name="Cantor M.N."/>
            <person name="Hua S.X."/>
        </authorList>
    </citation>
    <scope>NUCLEOTIDE SEQUENCE [LARGE SCALE GENOMIC DNA]</scope>
    <source>
        <strain evidence="3">h7</strain>
    </source>
</reference>
<feature type="compositionally biased region" description="Basic and acidic residues" evidence="1">
    <location>
        <begin position="580"/>
        <end position="595"/>
    </location>
</feature>
<dbReference type="Gene3D" id="3.80.10.10">
    <property type="entry name" value="Ribonuclease Inhibitor"/>
    <property type="match status" value="1"/>
</dbReference>
<feature type="compositionally biased region" description="Low complexity" evidence="1">
    <location>
        <begin position="561"/>
        <end position="579"/>
    </location>
</feature>
<evidence type="ECO:0000256" key="1">
    <source>
        <dbReference type="SAM" id="MobiDB-lite"/>
    </source>
</evidence>
<evidence type="ECO:0000313" key="2">
    <source>
        <dbReference type="EMBL" id="KIM44340.1"/>
    </source>
</evidence>
<keyword evidence="3" id="KW-1185">Reference proteome</keyword>
<accession>A0A0C3C638</accession>
<dbReference type="Proteomes" id="UP000053424">
    <property type="component" value="Unassembled WGS sequence"/>
</dbReference>
<proteinExistence type="predicted"/>
<gene>
    <name evidence="2" type="ORF">M413DRAFT_443341</name>
</gene>
<name>A0A0C3C638_HEBCY</name>
<dbReference type="InterPro" id="IPR032675">
    <property type="entry name" value="LRR_dom_sf"/>
</dbReference>